<dbReference type="PANTHER" id="PTHR34301:SF8">
    <property type="entry name" value="ATPASE DOMAIN-CONTAINING PROTEIN"/>
    <property type="match status" value="1"/>
</dbReference>
<dbReference type="Pfam" id="PF01637">
    <property type="entry name" value="ATPase_2"/>
    <property type="match status" value="1"/>
</dbReference>
<accession>A0A0Q2XME0</accession>
<dbReference type="InterPro" id="IPR036388">
    <property type="entry name" value="WH-like_DNA-bd_sf"/>
</dbReference>
<dbReference type="InterPro" id="IPR036390">
    <property type="entry name" value="WH_DNA-bd_sf"/>
</dbReference>
<dbReference type="EMBL" id="CP015105">
    <property type="protein sequence ID" value="ASJ12609.1"/>
    <property type="molecule type" value="Genomic_DNA"/>
</dbReference>
<gene>
    <name evidence="3" type="ORF">A3L14_06775</name>
    <name evidence="4" type="ORF">AMR53_05465</name>
    <name evidence="5" type="ORF">SAMN05216170_0593</name>
</gene>
<dbReference type="EMBL" id="FOIW01000001">
    <property type="protein sequence ID" value="SEV87947.1"/>
    <property type="molecule type" value="Genomic_DNA"/>
</dbReference>
<dbReference type="Proteomes" id="UP000250136">
    <property type="component" value="Chromosome"/>
</dbReference>
<dbReference type="PANTHER" id="PTHR34301">
    <property type="entry name" value="DNA-BINDING PROTEIN-RELATED"/>
    <property type="match status" value="1"/>
</dbReference>
<sequence length="359" mass="41439">MLFSVEPKTSITDVFGRKAEFLEFLEKLENGRRLFVITGPRRIGKTTFLYATLNELHRTRRIPYLIIDARKAASVNMYNPARAITNDLELLNKGRFSRAISRIEGVSVRGYGIRLRSKPAELTDALEEINEKHELTVIAFDEAQYLRFARNDFTLLLSWVYDTLQNIAVVLTGSQVGVLEKFLRFGDYNAPLYGRYHVRIRLPRFNPSESLEFLERGFAEYGVKVPTRELLSAVRTLDGVPGWLTHYGAYRIDGSSHWDAIDSVLEEASGYIESEFRELDELSPRYRAVMEIVATITSSQPTARRKDILNALTLREGREIDSKDMRKYLRNLVDYGFLEHTGYGEYYIPDPVVKRVFQR</sequence>
<dbReference type="Gene3D" id="3.40.50.300">
    <property type="entry name" value="P-loop containing nucleotide triphosphate hydrolases"/>
    <property type="match status" value="1"/>
</dbReference>
<evidence type="ECO:0000313" key="6">
    <source>
        <dbReference type="Proteomes" id="UP000051862"/>
    </source>
</evidence>
<dbReference type="InterPro" id="IPR027417">
    <property type="entry name" value="P-loop_NTPase"/>
</dbReference>
<protein>
    <submittedName>
        <fullName evidence="4">ATPase</fullName>
    </submittedName>
</protein>
<dbReference type="GO" id="GO:0005524">
    <property type="term" value="F:ATP binding"/>
    <property type="evidence" value="ECO:0007669"/>
    <property type="project" value="InterPro"/>
</dbReference>
<dbReference type="SUPFAM" id="SSF46785">
    <property type="entry name" value="Winged helix' DNA-binding domain"/>
    <property type="match status" value="1"/>
</dbReference>
<dbReference type="Proteomes" id="UP000182125">
    <property type="component" value="Unassembled WGS sequence"/>
</dbReference>
<reference evidence="3 8" key="2">
    <citation type="submission" date="2016-04" db="EMBL/GenBank/DDBJ databases">
        <title>Complete genome sequence of Thermococcus thioreducens type strain OGL-20P.</title>
        <authorList>
            <person name="Oger P.M."/>
        </authorList>
    </citation>
    <scope>NUCLEOTIDE SEQUENCE [LARGE SCALE GENOMIC DNA]</scope>
    <source>
        <strain evidence="3 8">OGL-20P</strain>
    </source>
</reference>
<feature type="domain" description="ATPase" evidence="1">
    <location>
        <begin position="16"/>
        <end position="244"/>
    </location>
</feature>
<proteinExistence type="predicted"/>
<dbReference type="GeneID" id="33334112"/>
<dbReference type="EMBL" id="LIXN01000008">
    <property type="protein sequence ID" value="KQH82396.1"/>
    <property type="molecule type" value="Genomic_DNA"/>
</dbReference>
<reference evidence="4 6" key="1">
    <citation type="submission" date="2015-08" db="EMBL/GenBank/DDBJ databases">
        <title>Thermococcus thioreducens DSM 14981 genome sequencing.</title>
        <authorList>
            <person name="Hong S.-J."/>
            <person name="Kim M.-C."/>
            <person name="Shin J.-H."/>
        </authorList>
    </citation>
    <scope>NUCLEOTIDE SEQUENCE [LARGE SCALE GENOMIC DNA]</scope>
    <source>
        <strain evidence="4 6">DSM 14981</strain>
    </source>
</reference>
<dbReference type="PATRIC" id="fig|277988.4.peg.1146"/>
<dbReference type="Gene3D" id="1.10.10.10">
    <property type="entry name" value="Winged helix-like DNA-binding domain superfamily/Winged helix DNA-binding domain"/>
    <property type="match status" value="1"/>
</dbReference>
<evidence type="ECO:0000259" key="1">
    <source>
        <dbReference type="Pfam" id="PF01637"/>
    </source>
</evidence>
<dbReference type="KEGG" id="ttd:A3L14_06775"/>
<dbReference type="OrthoDB" id="132045at2157"/>
<evidence type="ECO:0000313" key="3">
    <source>
        <dbReference type="EMBL" id="ASJ12609.1"/>
    </source>
</evidence>
<name>A0A0Q2XME0_9EURY</name>
<dbReference type="SUPFAM" id="SSF52540">
    <property type="entry name" value="P-loop containing nucleoside triphosphate hydrolases"/>
    <property type="match status" value="1"/>
</dbReference>
<evidence type="ECO:0000313" key="4">
    <source>
        <dbReference type="EMBL" id="KQH82396.1"/>
    </source>
</evidence>
<dbReference type="InterPro" id="IPR011579">
    <property type="entry name" value="ATPase_dom"/>
</dbReference>
<evidence type="ECO:0000313" key="7">
    <source>
        <dbReference type="Proteomes" id="UP000182125"/>
    </source>
</evidence>
<evidence type="ECO:0000259" key="2">
    <source>
        <dbReference type="Pfam" id="PF21100"/>
    </source>
</evidence>
<dbReference type="Proteomes" id="UP000051862">
    <property type="component" value="Unassembled WGS sequence"/>
</dbReference>
<evidence type="ECO:0000313" key="5">
    <source>
        <dbReference type="EMBL" id="SEV87947.1"/>
    </source>
</evidence>
<dbReference type="Pfam" id="PF21100">
    <property type="entry name" value="WHD_MCM"/>
    <property type="match status" value="1"/>
</dbReference>
<organism evidence="4 6">
    <name type="scientific">Thermococcus thioreducens</name>
    <dbReference type="NCBI Taxonomy" id="277988"/>
    <lineage>
        <taxon>Archaea</taxon>
        <taxon>Methanobacteriati</taxon>
        <taxon>Methanobacteriota</taxon>
        <taxon>Thermococci</taxon>
        <taxon>Thermococcales</taxon>
        <taxon>Thermococcaceae</taxon>
        <taxon>Thermococcus</taxon>
    </lineage>
</organism>
<evidence type="ECO:0000313" key="8">
    <source>
        <dbReference type="Proteomes" id="UP000250136"/>
    </source>
</evidence>
<dbReference type="AlphaFoldDB" id="A0A0Q2XME0"/>
<dbReference type="InterPro" id="IPR048907">
    <property type="entry name" value="WHD_MCM_arc"/>
</dbReference>
<feature type="domain" description="MCM C-terminal" evidence="2">
    <location>
        <begin position="283"/>
        <end position="346"/>
    </location>
</feature>
<reference evidence="5 7" key="3">
    <citation type="submission" date="2016-10" db="EMBL/GenBank/DDBJ databases">
        <authorList>
            <person name="de Groot N.N."/>
        </authorList>
    </citation>
    <scope>NUCLEOTIDE SEQUENCE [LARGE SCALE GENOMIC DNA]</scope>
    <source>
        <strain evidence="5 7">OGL-20</strain>
    </source>
</reference>
<dbReference type="RefSeq" id="WP_055429291.1">
    <property type="nucleotide sequence ID" value="NZ_CP015105.1"/>
</dbReference>
<dbReference type="STRING" id="277988.SAMN05216170_0593"/>
<dbReference type="Gene3D" id="1.10.8.60">
    <property type="match status" value="1"/>
</dbReference>
<keyword evidence="8" id="KW-1185">Reference proteome</keyword>